<sequence>MSNLKPSADIPLHMKHFIPPAEPGPYELVNGSGHEIALENRYKTRTARQLSFRTFISSVVMEVLTPPSFLFGAPKSGTNSSTSNSQSRTVKLHPHCLTPGHDSRILYHDYFEFMLGAIGHKVS</sequence>
<reference evidence="1 2" key="1">
    <citation type="journal article" date="2014" name="BMC Genomics">
        <title>Genome and secretome analysis of the hemibiotrophic fungal pathogen, Moniliophthora roreri, which causes frosty pod rot disease of cacao: mechanisms of the biotrophic and necrotrophic phases.</title>
        <authorList>
            <person name="Meinhardt L.W."/>
            <person name="Costa G.G.L."/>
            <person name="Thomazella D.P.T."/>
            <person name="Teixeira P.J.P.L."/>
            <person name="Carazzolle M.F."/>
            <person name="Schuster S.C."/>
            <person name="Carlson J.E."/>
            <person name="Guiltinan M.J."/>
            <person name="Mieczkowski P."/>
            <person name="Farmer A."/>
            <person name="Ramaraj T."/>
            <person name="Crozier J."/>
            <person name="Davis R.E."/>
            <person name="Shao J."/>
            <person name="Melnick R.L."/>
            <person name="Pereira G.A.G."/>
            <person name="Bailey B.A."/>
        </authorList>
    </citation>
    <scope>NUCLEOTIDE SEQUENCE [LARGE SCALE GENOMIC DNA]</scope>
    <source>
        <strain evidence="1 2">MCA 2997</strain>
    </source>
</reference>
<keyword evidence="2" id="KW-1185">Reference proteome</keyword>
<proteinExistence type="predicted"/>
<dbReference type="EMBL" id="AWSO01000539">
    <property type="protein sequence ID" value="ESK89630.1"/>
    <property type="molecule type" value="Genomic_DNA"/>
</dbReference>
<dbReference type="AlphaFoldDB" id="V2XAZ6"/>
<name>V2XAZ6_MONRO</name>
<dbReference type="HOGENOM" id="CLU_2015855_0_0_1"/>
<dbReference type="Proteomes" id="UP000017559">
    <property type="component" value="Unassembled WGS sequence"/>
</dbReference>
<evidence type="ECO:0000313" key="2">
    <source>
        <dbReference type="Proteomes" id="UP000017559"/>
    </source>
</evidence>
<dbReference type="KEGG" id="mrr:Moror_8635"/>
<evidence type="ECO:0000313" key="1">
    <source>
        <dbReference type="EMBL" id="ESK89630.1"/>
    </source>
</evidence>
<accession>V2XAZ6</accession>
<protein>
    <submittedName>
        <fullName evidence="1">Uncharacterized protein</fullName>
    </submittedName>
</protein>
<comment type="caution">
    <text evidence="1">The sequence shown here is derived from an EMBL/GenBank/DDBJ whole genome shotgun (WGS) entry which is preliminary data.</text>
</comment>
<gene>
    <name evidence="1" type="ORF">Moror_8635</name>
</gene>
<organism evidence="1 2">
    <name type="scientific">Moniliophthora roreri (strain MCA 2997)</name>
    <name type="common">Cocoa frosty pod rot fungus</name>
    <name type="synonym">Crinipellis roreri</name>
    <dbReference type="NCBI Taxonomy" id="1381753"/>
    <lineage>
        <taxon>Eukaryota</taxon>
        <taxon>Fungi</taxon>
        <taxon>Dikarya</taxon>
        <taxon>Basidiomycota</taxon>
        <taxon>Agaricomycotina</taxon>
        <taxon>Agaricomycetes</taxon>
        <taxon>Agaricomycetidae</taxon>
        <taxon>Agaricales</taxon>
        <taxon>Marasmiineae</taxon>
        <taxon>Marasmiaceae</taxon>
        <taxon>Moniliophthora</taxon>
    </lineage>
</organism>